<reference evidence="1" key="1">
    <citation type="submission" date="2023-04" db="EMBL/GenBank/DDBJ databases">
        <title>Genomic characterization of faba bean (Vicia faba) microsymbionts in Mexican soils.</title>
        <authorList>
            <person name="Rivera Orduna F.N."/>
            <person name="Guevara-Luna J."/>
            <person name="Yan J."/>
            <person name="Arroyo-Herrera I."/>
            <person name="Li Y."/>
            <person name="Vasquez-Murrieta M.S."/>
            <person name="Wang E.T."/>
        </authorList>
    </citation>
    <scope>NUCLEOTIDE SEQUENCE</scope>
    <source>
        <strain evidence="1">CH26</strain>
    </source>
</reference>
<proteinExistence type="predicted"/>
<dbReference type="AlphaFoldDB" id="A0AAJ2LNV9"/>
<organism evidence="1 2">
    <name type="scientific">Rhizobium hidalgonense</name>
    <dbReference type="NCBI Taxonomy" id="1538159"/>
    <lineage>
        <taxon>Bacteria</taxon>
        <taxon>Pseudomonadati</taxon>
        <taxon>Pseudomonadota</taxon>
        <taxon>Alphaproteobacteria</taxon>
        <taxon>Hyphomicrobiales</taxon>
        <taxon>Rhizobiaceae</taxon>
        <taxon>Rhizobium/Agrobacterium group</taxon>
        <taxon>Rhizobium</taxon>
    </lineage>
</organism>
<name>A0AAJ2LNV9_9HYPH</name>
<evidence type="ECO:0000313" key="1">
    <source>
        <dbReference type="EMBL" id="MDR9779055.1"/>
    </source>
</evidence>
<dbReference type="InterPro" id="IPR029063">
    <property type="entry name" value="SAM-dependent_MTases_sf"/>
</dbReference>
<dbReference type="EMBL" id="JAVLSF010001527">
    <property type="protein sequence ID" value="MDR9779055.1"/>
    <property type="molecule type" value="Genomic_DNA"/>
</dbReference>
<evidence type="ECO:0000313" key="2">
    <source>
        <dbReference type="Proteomes" id="UP001268610"/>
    </source>
</evidence>
<protein>
    <submittedName>
        <fullName evidence="1">23S rRNA (Uracil(1939)-C(5))-methyltransferase</fullName>
    </submittedName>
</protein>
<feature type="non-terminal residue" evidence="1">
    <location>
        <position position="100"/>
    </location>
</feature>
<dbReference type="Gene3D" id="2.40.50.1070">
    <property type="match status" value="1"/>
</dbReference>
<feature type="non-terminal residue" evidence="1">
    <location>
        <position position="1"/>
    </location>
</feature>
<comment type="caution">
    <text evidence="1">The sequence shown here is derived from an EMBL/GenBank/DDBJ whole genome shotgun (WGS) entry which is preliminary data.</text>
</comment>
<sequence>HFGNLVPEEWLPPLRSTRTDYRRKARMGVRWVFKKDTMLVGFRERKSGFLAQLDVCKVLDAQIGERIEELKQLLTGLAGRESIPQLEMAVGDELVGNDGV</sequence>
<dbReference type="SUPFAM" id="SSF53335">
    <property type="entry name" value="S-adenosyl-L-methionine-dependent methyltransferases"/>
    <property type="match status" value="1"/>
</dbReference>
<accession>A0AAJ2LNV9</accession>
<gene>
    <name evidence="1" type="ORF">RJJ65_41635</name>
</gene>
<dbReference type="Proteomes" id="UP001268610">
    <property type="component" value="Unassembled WGS sequence"/>
</dbReference>